<dbReference type="EMBL" id="RRYP01021348">
    <property type="protein sequence ID" value="TNV72685.1"/>
    <property type="molecule type" value="Genomic_DNA"/>
</dbReference>
<protein>
    <submittedName>
        <fullName evidence="1">Uncharacterized protein</fullName>
    </submittedName>
</protein>
<dbReference type="AlphaFoldDB" id="A0A8J8NE14"/>
<keyword evidence="2" id="KW-1185">Reference proteome</keyword>
<proteinExistence type="predicted"/>
<reference evidence="1" key="1">
    <citation type="submission" date="2019-06" db="EMBL/GenBank/DDBJ databases">
        <authorList>
            <person name="Zheng W."/>
        </authorList>
    </citation>
    <scope>NUCLEOTIDE SEQUENCE</scope>
    <source>
        <strain evidence="1">QDHG01</strain>
    </source>
</reference>
<name>A0A8J8NE14_HALGN</name>
<dbReference type="Proteomes" id="UP000785679">
    <property type="component" value="Unassembled WGS sequence"/>
</dbReference>
<gene>
    <name evidence="1" type="ORF">FGO68_gene6548</name>
</gene>
<evidence type="ECO:0000313" key="2">
    <source>
        <dbReference type="Proteomes" id="UP000785679"/>
    </source>
</evidence>
<sequence length="241" mass="28120">MNQGTLFPLQAKLSSDKPFYPILTTLSFDNPWSWNISLYIDIIKKSRGQISKLNIFVRDPFLNASVILEHVDPKPLRKFVIKFANPNDFINQQFFDCINALATNIQILEIHIIHMFDSTIFRENLDKLLPTLEYLHTFKFKPYHNSPQQLIPQYYSVPPCLLLGQPPHLTSLVLYSEQYYMNFSRLKGLLGEIQQGRKPQQGILKVKVEGTDYNSMKISLKEFKEIQQQYTGIELDIYISE</sequence>
<evidence type="ECO:0000313" key="1">
    <source>
        <dbReference type="EMBL" id="TNV72685.1"/>
    </source>
</evidence>
<organism evidence="1 2">
    <name type="scientific">Halteria grandinella</name>
    <dbReference type="NCBI Taxonomy" id="5974"/>
    <lineage>
        <taxon>Eukaryota</taxon>
        <taxon>Sar</taxon>
        <taxon>Alveolata</taxon>
        <taxon>Ciliophora</taxon>
        <taxon>Intramacronucleata</taxon>
        <taxon>Spirotrichea</taxon>
        <taxon>Stichotrichia</taxon>
        <taxon>Sporadotrichida</taxon>
        <taxon>Halteriidae</taxon>
        <taxon>Halteria</taxon>
    </lineage>
</organism>
<comment type="caution">
    <text evidence="1">The sequence shown here is derived from an EMBL/GenBank/DDBJ whole genome shotgun (WGS) entry which is preliminary data.</text>
</comment>
<accession>A0A8J8NE14</accession>